<dbReference type="GeneID" id="93584449"/>
<evidence type="ECO:0000313" key="1">
    <source>
        <dbReference type="EMBL" id="RVD87936.1"/>
    </source>
</evidence>
<dbReference type="OrthoDB" id="5329029at2759"/>
<dbReference type="EMBL" id="SAEB01000003">
    <property type="protein sequence ID" value="RVD87936.1"/>
    <property type="molecule type" value="Genomic_DNA"/>
</dbReference>
<dbReference type="Proteomes" id="UP000283090">
    <property type="component" value="Unassembled WGS sequence"/>
</dbReference>
<keyword evidence="2" id="KW-1185">Reference proteome</keyword>
<accession>A0A437A9V2</accession>
<reference evidence="1 2" key="1">
    <citation type="submission" date="2019-01" db="EMBL/GenBank/DDBJ databases">
        <title>Intercellular communication is required for trap formation in the nematode-trapping fungus Duddingtonia flagrans.</title>
        <authorList>
            <person name="Youssar L."/>
            <person name="Wernet V."/>
            <person name="Hensel N."/>
            <person name="Hildebrandt H.-G."/>
            <person name="Fischer R."/>
        </authorList>
    </citation>
    <scope>NUCLEOTIDE SEQUENCE [LARGE SCALE GENOMIC DNA]</scope>
    <source>
        <strain evidence="1 2">CBS H-5679</strain>
    </source>
</reference>
<sequence length="309" mass="32510">MGTWTNTAPSLAYGYEELLPAGSVKANTPIASTMWDLNVAVGSGLGWTSADKRAHAYYLDSSNVIQELIYSGGTAGWSAGTIGASNIVASGTNGISAVSFKLDNVENVKLYYAEPSGAVKEATRCAFGTQQWATVTVATSASAAYSLSPVSFVNTNTWSAATPSIRGFYGRANIIRDVALNSTWSSGNVAQPFIGSTGSINGGYSFSAPAWKVDAGTPIVHLLWCGDGASAGTLGTVYRAPYNITAKTLGRSTAIAFTQAPHSFVVTGAATNAATPPNRNHLFAWGIVLVHHFFWHYRLNRESAQLALH</sequence>
<dbReference type="RefSeq" id="XP_067493480.1">
    <property type="nucleotide sequence ID" value="XM_067630881.1"/>
</dbReference>
<proteinExistence type="predicted"/>
<protein>
    <recommendedName>
        <fullName evidence="3">Fucose-specific lectin</fullName>
    </recommendedName>
</protein>
<organism evidence="1 2">
    <name type="scientific">Arthrobotrys flagrans</name>
    <name type="common">Nematode-trapping fungus</name>
    <name type="synonym">Trichothecium flagrans</name>
    <dbReference type="NCBI Taxonomy" id="97331"/>
    <lineage>
        <taxon>Eukaryota</taxon>
        <taxon>Fungi</taxon>
        <taxon>Dikarya</taxon>
        <taxon>Ascomycota</taxon>
        <taxon>Pezizomycotina</taxon>
        <taxon>Orbiliomycetes</taxon>
        <taxon>Orbiliales</taxon>
        <taxon>Orbiliaceae</taxon>
        <taxon>Arthrobotrys</taxon>
    </lineage>
</organism>
<dbReference type="Gene3D" id="2.120.10.70">
    <property type="entry name" value="Fucose-specific lectin"/>
    <property type="match status" value="1"/>
</dbReference>
<evidence type="ECO:0000313" key="2">
    <source>
        <dbReference type="Proteomes" id="UP000283090"/>
    </source>
</evidence>
<evidence type="ECO:0008006" key="3">
    <source>
        <dbReference type="Google" id="ProtNLM"/>
    </source>
</evidence>
<dbReference type="VEuPathDB" id="FungiDB:DFL_002138"/>
<gene>
    <name evidence="1" type="ORF">DFL_002138</name>
</gene>
<dbReference type="SUPFAM" id="SSF89372">
    <property type="entry name" value="Fucose-specific lectin"/>
    <property type="match status" value="1"/>
</dbReference>
<comment type="caution">
    <text evidence="1">The sequence shown here is derived from an EMBL/GenBank/DDBJ whole genome shotgun (WGS) entry which is preliminary data.</text>
</comment>
<name>A0A437A9V2_ARTFL</name>
<dbReference type="AlphaFoldDB" id="A0A437A9V2"/>